<keyword evidence="4" id="KW-1185">Reference proteome</keyword>
<feature type="signal peptide" evidence="2">
    <location>
        <begin position="1"/>
        <end position="30"/>
    </location>
</feature>
<comment type="caution">
    <text evidence="3">The sequence shown here is derived from an EMBL/GenBank/DDBJ whole genome shotgun (WGS) entry which is preliminary data.</text>
</comment>
<organism evidence="3 4">
    <name type="scientific">Microbacterium resistens</name>
    <dbReference type="NCBI Taxonomy" id="156977"/>
    <lineage>
        <taxon>Bacteria</taxon>
        <taxon>Bacillati</taxon>
        <taxon>Actinomycetota</taxon>
        <taxon>Actinomycetes</taxon>
        <taxon>Micrococcales</taxon>
        <taxon>Microbacteriaceae</taxon>
        <taxon>Microbacterium</taxon>
    </lineage>
</organism>
<evidence type="ECO:0000256" key="1">
    <source>
        <dbReference type="SAM" id="MobiDB-lite"/>
    </source>
</evidence>
<dbReference type="EMBL" id="JAVDUM010000014">
    <property type="protein sequence ID" value="MDR6868371.1"/>
    <property type="molecule type" value="Genomic_DNA"/>
</dbReference>
<name>A0ABU1SFH5_9MICO</name>
<feature type="chain" id="PRO_5045881982" evidence="2">
    <location>
        <begin position="31"/>
        <end position="108"/>
    </location>
</feature>
<accession>A0ABU1SFH5</accession>
<feature type="region of interest" description="Disordered" evidence="1">
    <location>
        <begin position="28"/>
        <end position="50"/>
    </location>
</feature>
<sequence length="108" mass="11050">MKKFSTAFQVSALAAAMVLSAGFAAGPAFPDGGSSPGTPPDATDSSQTDETVVTRVDEVLSPAELQKIGATQSQADIDKIIAMASPTQNVQVLLDFDTMTYGGAVLVN</sequence>
<evidence type="ECO:0000256" key="2">
    <source>
        <dbReference type="SAM" id="SignalP"/>
    </source>
</evidence>
<evidence type="ECO:0000313" key="3">
    <source>
        <dbReference type="EMBL" id="MDR6868371.1"/>
    </source>
</evidence>
<keyword evidence="2" id="KW-0732">Signal</keyword>
<dbReference type="Proteomes" id="UP001259347">
    <property type="component" value="Unassembled WGS sequence"/>
</dbReference>
<proteinExistence type="predicted"/>
<reference evidence="3 4" key="1">
    <citation type="submission" date="2023-07" db="EMBL/GenBank/DDBJ databases">
        <title>Sorghum-associated microbial communities from plants grown in Nebraska, USA.</title>
        <authorList>
            <person name="Schachtman D."/>
        </authorList>
    </citation>
    <scope>NUCLEOTIDE SEQUENCE [LARGE SCALE GENOMIC DNA]</scope>
    <source>
        <strain evidence="3 4">2980</strain>
    </source>
</reference>
<dbReference type="RefSeq" id="WP_310022119.1">
    <property type="nucleotide sequence ID" value="NZ_JAVDUM010000014.1"/>
</dbReference>
<gene>
    <name evidence="3" type="ORF">J2Y69_002987</name>
</gene>
<protein>
    <submittedName>
        <fullName evidence="3">Uncharacterized protein</fullName>
    </submittedName>
</protein>
<evidence type="ECO:0000313" key="4">
    <source>
        <dbReference type="Proteomes" id="UP001259347"/>
    </source>
</evidence>